<feature type="region of interest" description="Disordered" evidence="1">
    <location>
        <begin position="53"/>
        <end position="109"/>
    </location>
</feature>
<sequence>GEKPDGVGATGGSAPCGKGDEMLPQRRQNMPGTDEVVGLDHYPSELREVLEGRAHVGEFGGGRLRRGRDSSRSQAGEPGGENDTAWHRHEKDPSVDAGGDDDRVRVVSW</sequence>
<evidence type="ECO:0000313" key="3">
    <source>
        <dbReference type="Proteomes" id="UP001180551"/>
    </source>
</evidence>
<gene>
    <name evidence="2" type="ORF">RM550_37675</name>
</gene>
<dbReference type="Proteomes" id="UP001180551">
    <property type="component" value="Unassembled WGS sequence"/>
</dbReference>
<evidence type="ECO:0000313" key="2">
    <source>
        <dbReference type="EMBL" id="MDT0461366.1"/>
    </source>
</evidence>
<feature type="compositionally biased region" description="Basic and acidic residues" evidence="1">
    <location>
        <begin position="84"/>
        <end position="109"/>
    </location>
</feature>
<reference evidence="2" key="1">
    <citation type="submission" date="2024-05" db="EMBL/GenBank/DDBJ databases">
        <title>30 novel species of actinomycetes from the DSMZ collection.</title>
        <authorList>
            <person name="Nouioui I."/>
        </authorList>
    </citation>
    <scope>NUCLEOTIDE SEQUENCE</scope>
    <source>
        <strain evidence="2">DSM 41527</strain>
    </source>
</reference>
<feature type="region of interest" description="Disordered" evidence="1">
    <location>
        <begin position="1"/>
        <end position="38"/>
    </location>
</feature>
<name>A0ABU2TK94_9ACTN</name>
<feature type="non-terminal residue" evidence="2">
    <location>
        <position position="1"/>
    </location>
</feature>
<evidence type="ECO:0000256" key="1">
    <source>
        <dbReference type="SAM" id="MobiDB-lite"/>
    </source>
</evidence>
<proteinExistence type="predicted"/>
<keyword evidence="3" id="KW-1185">Reference proteome</keyword>
<organism evidence="2 3">
    <name type="scientific">Streptomyces mooreae</name>
    <dbReference type="NCBI Taxonomy" id="3075523"/>
    <lineage>
        <taxon>Bacteria</taxon>
        <taxon>Bacillati</taxon>
        <taxon>Actinomycetota</taxon>
        <taxon>Actinomycetes</taxon>
        <taxon>Kitasatosporales</taxon>
        <taxon>Streptomycetaceae</taxon>
        <taxon>Streptomyces</taxon>
    </lineage>
</organism>
<dbReference type="EMBL" id="JAVRFE010000217">
    <property type="protein sequence ID" value="MDT0461366.1"/>
    <property type="molecule type" value="Genomic_DNA"/>
</dbReference>
<accession>A0ABU2TK94</accession>
<comment type="caution">
    <text evidence="2">The sequence shown here is derived from an EMBL/GenBank/DDBJ whole genome shotgun (WGS) entry which is preliminary data.</text>
</comment>
<protein>
    <submittedName>
        <fullName evidence="2">Uncharacterized protein</fullName>
    </submittedName>
</protein>
<dbReference type="RefSeq" id="WP_311628237.1">
    <property type="nucleotide sequence ID" value="NZ_JAVRFE010000217.1"/>
</dbReference>